<evidence type="ECO:0000313" key="2">
    <source>
        <dbReference type="EMBL" id="VFK34059.1"/>
    </source>
</evidence>
<evidence type="ECO:0000313" key="3">
    <source>
        <dbReference type="EMBL" id="VFK76561.1"/>
    </source>
</evidence>
<name>A0A450XXP3_9GAMM</name>
<organism evidence="2">
    <name type="scientific">Candidatus Kentrum sp. MB</name>
    <dbReference type="NCBI Taxonomy" id="2138164"/>
    <lineage>
        <taxon>Bacteria</taxon>
        <taxon>Pseudomonadati</taxon>
        <taxon>Pseudomonadota</taxon>
        <taxon>Gammaproteobacteria</taxon>
        <taxon>Candidatus Kentrum</taxon>
    </lineage>
</organism>
<evidence type="ECO:0000256" key="1">
    <source>
        <dbReference type="SAM" id="MobiDB-lite"/>
    </source>
</evidence>
<reference evidence="2" key="1">
    <citation type="submission" date="2019-02" db="EMBL/GenBank/DDBJ databases">
        <authorList>
            <person name="Gruber-Vodicka R. H."/>
            <person name="Seah K. B. B."/>
        </authorList>
    </citation>
    <scope>NUCLEOTIDE SEQUENCE</scope>
    <source>
        <strain evidence="3">BECK_BZ198</strain>
        <strain evidence="2">BECK_BZ199</strain>
    </source>
</reference>
<protein>
    <submittedName>
        <fullName evidence="2">Uncharacterized protein</fullName>
    </submittedName>
</protein>
<dbReference type="EMBL" id="CAADFQ010000060">
    <property type="protein sequence ID" value="VFK34059.1"/>
    <property type="molecule type" value="Genomic_DNA"/>
</dbReference>
<feature type="region of interest" description="Disordered" evidence="1">
    <location>
        <begin position="69"/>
        <end position="94"/>
    </location>
</feature>
<sequence>MPLKWPFHGSIPDMRFSFDGSRRVSPSLIPWGILSIMPRDIWMFCINMAARIFSLPAFDSVKSRRETDVSVGIESLQPKPENSEPKRSIRSGAF</sequence>
<dbReference type="EMBL" id="CAADGH010000063">
    <property type="protein sequence ID" value="VFK76561.1"/>
    <property type="molecule type" value="Genomic_DNA"/>
</dbReference>
<proteinExistence type="predicted"/>
<accession>A0A450XXP3</accession>
<gene>
    <name evidence="3" type="ORF">BECKMB1821H_GA0114242_10636</name>
    <name evidence="2" type="ORF">BECKMB1821I_GA0114274_10605</name>
</gene>
<dbReference type="AlphaFoldDB" id="A0A450XXP3"/>